<feature type="transmembrane region" description="Helical" evidence="1">
    <location>
        <begin position="39"/>
        <end position="59"/>
    </location>
</feature>
<gene>
    <name evidence="2" type="ORF">AFUS01_LOCUS19969</name>
</gene>
<keyword evidence="1" id="KW-0812">Transmembrane</keyword>
<dbReference type="EMBL" id="CAJVCH010211329">
    <property type="protein sequence ID" value="CAG7731374.1"/>
    <property type="molecule type" value="Genomic_DNA"/>
</dbReference>
<organism evidence="2 3">
    <name type="scientific">Allacma fusca</name>
    <dbReference type="NCBI Taxonomy" id="39272"/>
    <lineage>
        <taxon>Eukaryota</taxon>
        <taxon>Metazoa</taxon>
        <taxon>Ecdysozoa</taxon>
        <taxon>Arthropoda</taxon>
        <taxon>Hexapoda</taxon>
        <taxon>Collembola</taxon>
        <taxon>Symphypleona</taxon>
        <taxon>Sminthuridae</taxon>
        <taxon>Allacma</taxon>
    </lineage>
</organism>
<comment type="caution">
    <text evidence="2">The sequence shown here is derived from an EMBL/GenBank/DDBJ whole genome shotgun (WGS) entry which is preliminary data.</text>
</comment>
<protein>
    <submittedName>
        <fullName evidence="2">Uncharacterized protein</fullName>
    </submittedName>
</protein>
<keyword evidence="3" id="KW-1185">Reference proteome</keyword>
<evidence type="ECO:0000313" key="2">
    <source>
        <dbReference type="EMBL" id="CAG7731374.1"/>
    </source>
</evidence>
<keyword evidence="1" id="KW-1133">Transmembrane helix</keyword>
<dbReference type="Proteomes" id="UP000708208">
    <property type="component" value="Unassembled WGS sequence"/>
</dbReference>
<feature type="non-terminal residue" evidence="2">
    <location>
        <position position="1"/>
    </location>
</feature>
<keyword evidence="1" id="KW-0472">Membrane</keyword>
<evidence type="ECO:0000313" key="3">
    <source>
        <dbReference type="Proteomes" id="UP000708208"/>
    </source>
</evidence>
<reference evidence="2" key="1">
    <citation type="submission" date="2021-06" db="EMBL/GenBank/DDBJ databases">
        <authorList>
            <person name="Hodson N. C."/>
            <person name="Mongue J. A."/>
            <person name="Jaron S. K."/>
        </authorList>
    </citation>
    <scope>NUCLEOTIDE SEQUENCE</scope>
</reference>
<dbReference type="AlphaFoldDB" id="A0A8J2P551"/>
<sequence>HVTRERPNWIQAWHLERYKAFIYAELYHEMVDAFSKHTFVTGATLFQMVFTVVSIYIATDMYGKIPLMLYLAFPVAALSTIFGMLFGYAEAARIMHKGQAVIDDMKRLHLKSRHIGKFLLNPEEFPARKRELNCLRAFGSNIGNFGPIKVSTPMNMTTECFSYILLLHSF</sequence>
<accession>A0A8J2P551</accession>
<proteinExistence type="predicted"/>
<evidence type="ECO:0000256" key="1">
    <source>
        <dbReference type="SAM" id="Phobius"/>
    </source>
</evidence>
<name>A0A8J2P551_9HEXA</name>
<feature type="transmembrane region" description="Helical" evidence="1">
    <location>
        <begin position="65"/>
        <end position="89"/>
    </location>
</feature>